<gene>
    <name evidence="2" type="ORF">MTBBW1_350063</name>
</gene>
<evidence type="ECO:0000313" key="3">
    <source>
        <dbReference type="Proteomes" id="UP000191931"/>
    </source>
</evidence>
<proteinExistence type="predicted"/>
<reference evidence="2 3" key="1">
    <citation type="submission" date="2017-03" db="EMBL/GenBank/DDBJ databases">
        <authorList>
            <person name="Afonso C.L."/>
            <person name="Miller P.J."/>
            <person name="Scott M.A."/>
            <person name="Spackman E."/>
            <person name="Goraichik I."/>
            <person name="Dimitrov K.M."/>
            <person name="Suarez D.L."/>
            <person name="Swayne D.E."/>
        </authorList>
    </citation>
    <scope>NUCLEOTIDE SEQUENCE [LARGE SCALE GENOMIC DNA]</scope>
    <source>
        <strain evidence="2">PRJEB14757</strain>
    </source>
</reference>
<dbReference type="Proteomes" id="UP000191931">
    <property type="component" value="Unassembled WGS sequence"/>
</dbReference>
<protein>
    <recommendedName>
        <fullName evidence="1">Acyl-CoA thioesterase-like N-terminal HotDog domain-containing protein</fullName>
    </recommendedName>
</protein>
<sequence length="170" mass="19186">MTDTSFATLIDKVTTITEEECHLVPDDWMQGRTVYGGLLVAMVLRSMNRHVPQERKVRSLLFSFIGPLKAEPFFIKTQILRSGKSVTTIEAKVIQNDVICSNALGSFGADRDSKILITPMKKLEIKDTSKAIKLPYIEGLTPAFTRHFDYRWAIGDYLFLEKAVMKLEAG</sequence>
<dbReference type="EMBL" id="FWEV01000276">
    <property type="protein sequence ID" value="SLM31572.1"/>
    <property type="molecule type" value="Genomic_DNA"/>
</dbReference>
<dbReference type="RefSeq" id="WP_080800433.1">
    <property type="nucleotide sequence ID" value="NZ_LT828541.1"/>
</dbReference>
<name>A0A1W1HGR3_9BACT</name>
<evidence type="ECO:0000313" key="2">
    <source>
        <dbReference type="EMBL" id="SLM31572.1"/>
    </source>
</evidence>
<dbReference type="OrthoDB" id="4370297at2"/>
<dbReference type="Gene3D" id="2.40.160.210">
    <property type="entry name" value="Acyl-CoA thioesterase, double hotdog domain"/>
    <property type="match status" value="1"/>
</dbReference>
<dbReference type="Pfam" id="PF13622">
    <property type="entry name" value="4HBT_3"/>
    <property type="match status" value="1"/>
</dbReference>
<dbReference type="InterPro" id="IPR042171">
    <property type="entry name" value="Acyl-CoA_hotdog"/>
</dbReference>
<dbReference type="STRING" id="1246637.MTBBW1_350063"/>
<evidence type="ECO:0000259" key="1">
    <source>
        <dbReference type="Pfam" id="PF13622"/>
    </source>
</evidence>
<dbReference type="CDD" id="cd03445">
    <property type="entry name" value="Thioesterase_II_repeat2"/>
    <property type="match status" value="1"/>
</dbReference>
<dbReference type="SUPFAM" id="SSF54637">
    <property type="entry name" value="Thioesterase/thiol ester dehydrase-isomerase"/>
    <property type="match status" value="1"/>
</dbReference>
<organism evidence="2 3">
    <name type="scientific">Desulfamplus magnetovallimortis</name>
    <dbReference type="NCBI Taxonomy" id="1246637"/>
    <lineage>
        <taxon>Bacteria</taxon>
        <taxon>Pseudomonadati</taxon>
        <taxon>Thermodesulfobacteriota</taxon>
        <taxon>Desulfobacteria</taxon>
        <taxon>Desulfobacterales</taxon>
        <taxon>Desulfobacteraceae</taxon>
        <taxon>Desulfamplus</taxon>
    </lineage>
</organism>
<accession>A0A1W1HGR3</accession>
<feature type="domain" description="Acyl-CoA thioesterase-like N-terminal HotDog" evidence="1">
    <location>
        <begin position="25"/>
        <end position="108"/>
    </location>
</feature>
<dbReference type="InterPro" id="IPR029069">
    <property type="entry name" value="HotDog_dom_sf"/>
</dbReference>
<keyword evidence="3" id="KW-1185">Reference proteome</keyword>
<dbReference type="AlphaFoldDB" id="A0A1W1HGR3"/>
<dbReference type="InterPro" id="IPR049449">
    <property type="entry name" value="TesB_ACOT8-like_N"/>
</dbReference>